<dbReference type="InterPro" id="IPR007315">
    <property type="entry name" value="PIG-V/Gpi18"/>
</dbReference>
<dbReference type="EMBL" id="SSOP01000593">
    <property type="protein sequence ID" value="KAB5588062.1"/>
    <property type="molecule type" value="Genomic_DNA"/>
</dbReference>
<comment type="function">
    <text evidence="12">Mannosyltransferase involved in glycosylphosphatidylinositol-anchor biosynthesis.</text>
</comment>
<comment type="subcellular location">
    <subcellularLocation>
        <location evidence="1 12">Endoplasmic reticulum membrane</location>
        <topology evidence="1 12">Multi-pass membrane protein</topology>
    </subcellularLocation>
</comment>
<dbReference type="GO" id="GO:0005789">
    <property type="term" value="C:endoplasmic reticulum membrane"/>
    <property type="evidence" value="ECO:0007669"/>
    <property type="project" value="UniProtKB-SubCell"/>
</dbReference>
<evidence type="ECO:0000256" key="11">
    <source>
        <dbReference type="ARBA" id="ARBA00023136"/>
    </source>
</evidence>
<feature type="transmembrane region" description="Helical" evidence="12">
    <location>
        <begin position="406"/>
        <end position="426"/>
    </location>
</feature>
<keyword evidence="11 12" id="KW-0472">Membrane</keyword>
<feature type="transmembrane region" description="Helical" evidence="12">
    <location>
        <begin position="140"/>
        <end position="162"/>
    </location>
</feature>
<comment type="pathway">
    <text evidence="2 12">Glycolipid biosynthesis; glycosylphosphatidylinositol-anchor biosynthesis.</text>
</comment>
<evidence type="ECO:0000256" key="2">
    <source>
        <dbReference type="ARBA" id="ARBA00004687"/>
    </source>
</evidence>
<dbReference type="AlphaFoldDB" id="A0A5N5Q8I4"/>
<evidence type="ECO:0000256" key="3">
    <source>
        <dbReference type="ARBA" id="ARBA00008698"/>
    </source>
</evidence>
<feature type="transmembrane region" description="Helical" evidence="12">
    <location>
        <begin position="358"/>
        <end position="376"/>
    </location>
</feature>
<keyword evidence="8 12" id="KW-0812">Transmembrane</keyword>
<evidence type="ECO:0000256" key="10">
    <source>
        <dbReference type="ARBA" id="ARBA00022989"/>
    </source>
</evidence>
<feature type="transmembrane region" description="Helical" evidence="12">
    <location>
        <begin position="12"/>
        <end position="31"/>
    </location>
</feature>
<keyword evidence="9 12" id="KW-0256">Endoplasmic reticulum</keyword>
<protein>
    <recommendedName>
        <fullName evidence="4 12">GPI mannosyltransferase 2</fullName>
        <ecNumber evidence="12">2.4.1.-</ecNumber>
    </recommendedName>
</protein>
<dbReference type="GO" id="GO:0004376">
    <property type="term" value="F:GPI mannosyltransferase activity"/>
    <property type="evidence" value="ECO:0007669"/>
    <property type="project" value="InterPro"/>
</dbReference>
<proteinExistence type="inferred from homology"/>
<reference evidence="13 14" key="1">
    <citation type="journal article" date="2019" name="Fungal Biol. Biotechnol.">
        <title>Draft genome sequence of fastidious pathogen Ceratobasidium theobromae, which causes vascular-streak dieback in Theobroma cacao.</title>
        <authorList>
            <person name="Ali S.S."/>
            <person name="Asman A."/>
            <person name="Shao J."/>
            <person name="Firmansyah A.P."/>
            <person name="Susilo A.W."/>
            <person name="Rosmana A."/>
            <person name="McMahon P."/>
            <person name="Junaid M."/>
            <person name="Guest D."/>
            <person name="Kheng T.Y."/>
            <person name="Meinhardt L.W."/>
            <person name="Bailey B.A."/>
        </authorList>
    </citation>
    <scope>NUCLEOTIDE SEQUENCE [LARGE SCALE GENOMIC DNA]</scope>
    <source>
        <strain evidence="13 14">CT2</strain>
    </source>
</reference>
<accession>A0A5N5Q8I4</accession>
<dbReference type="Proteomes" id="UP000383932">
    <property type="component" value="Unassembled WGS sequence"/>
</dbReference>
<feature type="transmembrane region" description="Helical" evidence="12">
    <location>
        <begin position="472"/>
        <end position="497"/>
    </location>
</feature>
<feature type="transmembrane region" description="Helical" evidence="12">
    <location>
        <begin position="432"/>
        <end position="452"/>
    </location>
</feature>
<sequence>MGPQHGGVKTSLKRDLWLIFFFGAVVVRFVAPRVPAFDTSHLIQRRPFEPANHDSAATSSILEDMNTPEELSSLVPLPSLRWDTLHYLDIAAYGTYAYEHQYAFSPGVPVILRLLYSIKLYSLNLIQGATGFSSSSSHVLMVHVFDLVAIASLALQPCLGIYRLTEKITGSRDFAFLSLLVYILMGAPPAVLRSAYAEPFFAWFSFQGLEACCDQNYLVASFWFALAACFRSNAILLPGFILYGLIIQPLILELSVARRNDPSTALAAKFKLMLQTALRLRVGAAIYGLFLTVIVLSPFIVQQYMAYFTFCRISDSPIPHFPRPWCANHLPLVYSFVQAHYWDVGLWRYWTLPQLPNFLLAMPMLVLVAISSVLFLQAGIRAIWNIPASATCPGQLELSPSVTITLLPYALHALSLSLVLFTAAHVQIALRVLPAATPWAAWAGAALIVQGAKKNAEPQKLERNGRQSRSRWALISHLWIGWSVVWVFLSSVLWLAFLPPA</sequence>
<keyword evidence="7 12" id="KW-0808">Transferase</keyword>
<keyword evidence="6 12" id="KW-0328">Glycosyltransferase</keyword>
<evidence type="ECO:0000256" key="7">
    <source>
        <dbReference type="ARBA" id="ARBA00022679"/>
    </source>
</evidence>
<feature type="transmembrane region" description="Helical" evidence="12">
    <location>
        <begin position="278"/>
        <end position="300"/>
    </location>
</feature>
<dbReference type="GO" id="GO:0006506">
    <property type="term" value="P:GPI anchor biosynthetic process"/>
    <property type="evidence" value="ECO:0007669"/>
    <property type="project" value="UniProtKB-UniPathway"/>
</dbReference>
<keyword evidence="14" id="KW-1185">Reference proteome</keyword>
<dbReference type="UniPathway" id="UPA00196"/>
<gene>
    <name evidence="13" type="ORF">CTheo_8498</name>
</gene>
<keyword evidence="10 12" id="KW-1133">Transmembrane helix</keyword>
<feature type="transmembrane region" description="Helical" evidence="12">
    <location>
        <begin position="174"/>
        <end position="196"/>
    </location>
</feature>
<dbReference type="GO" id="GO:0000009">
    <property type="term" value="F:alpha-1,6-mannosyltransferase activity"/>
    <property type="evidence" value="ECO:0007669"/>
    <property type="project" value="InterPro"/>
</dbReference>
<comment type="similarity">
    <text evidence="3 12">Belongs to the PIGV family.</text>
</comment>
<dbReference type="Pfam" id="PF04188">
    <property type="entry name" value="Mannosyl_trans2"/>
    <property type="match status" value="1"/>
</dbReference>
<organism evidence="13 14">
    <name type="scientific">Ceratobasidium theobromae</name>
    <dbReference type="NCBI Taxonomy" id="1582974"/>
    <lineage>
        <taxon>Eukaryota</taxon>
        <taxon>Fungi</taxon>
        <taxon>Dikarya</taxon>
        <taxon>Basidiomycota</taxon>
        <taxon>Agaricomycotina</taxon>
        <taxon>Agaricomycetes</taxon>
        <taxon>Cantharellales</taxon>
        <taxon>Ceratobasidiaceae</taxon>
        <taxon>Ceratobasidium</taxon>
    </lineage>
</organism>
<evidence type="ECO:0000313" key="14">
    <source>
        <dbReference type="Proteomes" id="UP000383932"/>
    </source>
</evidence>
<evidence type="ECO:0000256" key="9">
    <source>
        <dbReference type="ARBA" id="ARBA00022824"/>
    </source>
</evidence>
<keyword evidence="5 12" id="KW-0337">GPI-anchor biosynthesis</keyword>
<evidence type="ECO:0000256" key="1">
    <source>
        <dbReference type="ARBA" id="ARBA00004477"/>
    </source>
</evidence>
<evidence type="ECO:0000256" key="12">
    <source>
        <dbReference type="RuleBase" id="RU363112"/>
    </source>
</evidence>
<dbReference type="GO" id="GO:0031501">
    <property type="term" value="C:mannosyltransferase complex"/>
    <property type="evidence" value="ECO:0007669"/>
    <property type="project" value="TreeGrafter"/>
</dbReference>
<dbReference type="PANTHER" id="PTHR12468:SF2">
    <property type="entry name" value="GPI MANNOSYLTRANSFERASE 2"/>
    <property type="match status" value="1"/>
</dbReference>
<comment type="caution">
    <text evidence="13">The sequence shown here is derived from an EMBL/GenBank/DDBJ whole genome shotgun (WGS) entry which is preliminary data.</text>
</comment>
<evidence type="ECO:0000256" key="6">
    <source>
        <dbReference type="ARBA" id="ARBA00022676"/>
    </source>
</evidence>
<evidence type="ECO:0000313" key="13">
    <source>
        <dbReference type="EMBL" id="KAB5588062.1"/>
    </source>
</evidence>
<evidence type="ECO:0000256" key="4">
    <source>
        <dbReference type="ARBA" id="ARBA00013795"/>
    </source>
</evidence>
<dbReference type="EC" id="2.4.1.-" evidence="12"/>
<evidence type="ECO:0000256" key="8">
    <source>
        <dbReference type="ARBA" id="ARBA00022692"/>
    </source>
</evidence>
<dbReference type="OrthoDB" id="10252502at2759"/>
<dbReference type="PANTHER" id="PTHR12468">
    <property type="entry name" value="GPI MANNOSYLTRANSFERASE 2"/>
    <property type="match status" value="1"/>
</dbReference>
<evidence type="ECO:0000256" key="5">
    <source>
        <dbReference type="ARBA" id="ARBA00022502"/>
    </source>
</evidence>
<feature type="transmembrane region" description="Helical" evidence="12">
    <location>
        <begin position="235"/>
        <end position="257"/>
    </location>
</feature>
<name>A0A5N5Q8I4_9AGAM</name>